<dbReference type="Pfam" id="PF03692">
    <property type="entry name" value="CxxCxxCC"/>
    <property type="match status" value="1"/>
</dbReference>
<organism evidence="2 3">
    <name type="scientific">Halospina denitrificans</name>
    <dbReference type="NCBI Taxonomy" id="332522"/>
    <lineage>
        <taxon>Bacteria</taxon>
        <taxon>Pseudomonadati</taxon>
        <taxon>Pseudomonadota</taxon>
        <taxon>Gammaproteobacteria</taxon>
        <taxon>Halospina</taxon>
    </lineage>
</organism>
<dbReference type="InterPro" id="IPR008228">
    <property type="entry name" value="UCP006173"/>
</dbReference>
<protein>
    <recommendedName>
        <fullName evidence="1">UPF0260 protein DES49_1833</fullName>
    </recommendedName>
</protein>
<evidence type="ECO:0000313" key="3">
    <source>
        <dbReference type="Proteomes" id="UP000295830"/>
    </source>
</evidence>
<accession>A0A4R7JTS4</accession>
<dbReference type="EMBL" id="SOAX01000003">
    <property type="protein sequence ID" value="TDT41731.1"/>
    <property type="molecule type" value="Genomic_DNA"/>
</dbReference>
<dbReference type="NCBIfam" id="NF003507">
    <property type="entry name" value="PRK05170.2-5"/>
    <property type="match status" value="1"/>
</dbReference>
<evidence type="ECO:0000313" key="2">
    <source>
        <dbReference type="EMBL" id="TDT41731.1"/>
    </source>
</evidence>
<proteinExistence type="inferred from homology"/>
<keyword evidence="3" id="KW-1185">Reference proteome</keyword>
<dbReference type="PIRSF" id="PIRSF006173">
    <property type="entry name" value="UCP006173"/>
    <property type="match status" value="1"/>
</dbReference>
<gene>
    <name evidence="2" type="ORF">DES49_1833</name>
</gene>
<dbReference type="HAMAP" id="MF_00676">
    <property type="entry name" value="UPF0260"/>
    <property type="match status" value="1"/>
</dbReference>
<reference evidence="2 3" key="1">
    <citation type="submission" date="2019-03" db="EMBL/GenBank/DDBJ databases">
        <title>Genomic Encyclopedia of Type Strains, Phase IV (KMG-IV): sequencing the most valuable type-strain genomes for metagenomic binning, comparative biology and taxonomic classification.</title>
        <authorList>
            <person name="Goeker M."/>
        </authorList>
    </citation>
    <scope>NUCLEOTIDE SEQUENCE [LARGE SCALE GENOMIC DNA]</scope>
    <source>
        <strain evidence="2 3">DSM 15505</strain>
    </source>
</reference>
<comment type="caution">
    <text evidence="2">The sequence shown here is derived from an EMBL/GenBank/DDBJ whole genome shotgun (WGS) entry which is preliminary data.</text>
</comment>
<dbReference type="RefSeq" id="WP_133736077.1">
    <property type="nucleotide sequence ID" value="NZ_SOAX01000003.1"/>
</dbReference>
<dbReference type="NCBIfam" id="NF003501">
    <property type="entry name" value="PRK05170.1-5"/>
    <property type="match status" value="1"/>
</dbReference>
<dbReference type="PANTHER" id="PTHR37421:SF1">
    <property type="entry name" value="UPF0260 PROTEIN YCGN"/>
    <property type="match status" value="1"/>
</dbReference>
<dbReference type="OrthoDB" id="9786855at2"/>
<sequence>MTTPGHNNQAPFWELKTLDEMTPEEWESLCDGCGRCCTHKLEDEDTGDIFATQIACRLLDCEQCLCSDYPNRLEQVPDCLQITPEIARTASWLPSSCAYRRVAEGRGLAWWHHLVSGTRETVHTAGISVRGRVMPEQSIDPDDYEEHIVTWIQNEP</sequence>
<dbReference type="Proteomes" id="UP000295830">
    <property type="component" value="Unassembled WGS sequence"/>
</dbReference>
<dbReference type="PANTHER" id="PTHR37421">
    <property type="entry name" value="UPF0260 PROTEIN YCGN"/>
    <property type="match status" value="1"/>
</dbReference>
<name>A0A4R7JTS4_9GAMM</name>
<dbReference type="InterPro" id="IPR005358">
    <property type="entry name" value="Puta_zinc/iron-chelating_dom"/>
</dbReference>
<comment type="similarity">
    <text evidence="1">Belongs to the UPF0260 family.</text>
</comment>
<evidence type="ECO:0000256" key="1">
    <source>
        <dbReference type="HAMAP-Rule" id="MF_00676"/>
    </source>
</evidence>
<dbReference type="AlphaFoldDB" id="A0A4R7JTS4"/>